<evidence type="ECO:0000259" key="2">
    <source>
        <dbReference type="Pfam" id="PF22725"/>
    </source>
</evidence>
<proteinExistence type="predicted"/>
<dbReference type="RefSeq" id="WP_188988910.1">
    <property type="nucleotide sequence ID" value="NZ_BMHP01000001.1"/>
</dbReference>
<dbReference type="Proteomes" id="UP000612456">
    <property type="component" value="Unassembled WGS sequence"/>
</dbReference>
<sequence>MEQIRIGMISFAHGHAYSYLHALRNVPNVTVVGFADSDSARAAAIEREHTLTRYQDHHKLLAAGLDAVIICSENVHHARLTIDAAHAGVHVLCEKPLGVSLIEMKEMIEACEANSVQLMTAFPCRYMPGAREAKDAIDRGEIGELVAFKGFNRGKMPGDWFVNPSLSGGGAILDHTVHVADLMNWFLGSAPVEVHAVSRTLFNDLPVEDSGIVHMKYSGDVVGVLDTSWSRPKSFPVWGDVVIEIIGTQGVIKLDGFAQKNQVFSESNAQTKWLHWGQNMDALLIADFVNAVKSGTPVPITGRDGYHSTKVALAAYESVSSQGPVKLSEY</sequence>
<name>A0A916YM28_9BACL</name>
<evidence type="ECO:0000313" key="3">
    <source>
        <dbReference type="EMBL" id="GGD51005.1"/>
    </source>
</evidence>
<dbReference type="Gene3D" id="3.30.360.10">
    <property type="entry name" value="Dihydrodipicolinate Reductase, domain 2"/>
    <property type="match status" value="1"/>
</dbReference>
<gene>
    <name evidence="3" type="ORF">GCM10010911_05680</name>
</gene>
<dbReference type="Pfam" id="PF01408">
    <property type="entry name" value="GFO_IDH_MocA"/>
    <property type="match status" value="1"/>
</dbReference>
<dbReference type="SUPFAM" id="SSF51735">
    <property type="entry name" value="NAD(P)-binding Rossmann-fold domains"/>
    <property type="match status" value="1"/>
</dbReference>
<dbReference type="Pfam" id="PF22725">
    <property type="entry name" value="GFO_IDH_MocA_C3"/>
    <property type="match status" value="1"/>
</dbReference>
<dbReference type="InterPro" id="IPR051450">
    <property type="entry name" value="Gfo/Idh/MocA_Oxidoreductases"/>
</dbReference>
<reference evidence="3" key="1">
    <citation type="journal article" date="2014" name="Int. J. Syst. Evol. Microbiol.">
        <title>Complete genome sequence of Corynebacterium casei LMG S-19264T (=DSM 44701T), isolated from a smear-ripened cheese.</title>
        <authorList>
            <consortium name="US DOE Joint Genome Institute (JGI-PGF)"/>
            <person name="Walter F."/>
            <person name="Albersmeier A."/>
            <person name="Kalinowski J."/>
            <person name="Ruckert C."/>
        </authorList>
    </citation>
    <scope>NUCLEOTIDE SEQUENCE</scope>
    <source>
        <strain evidence="3">CGMCC 1.15178</strain>
    </source>
</reference>
<dbReference type="Gene3D" id="3.40.50.720">
    <property type="entry name" value="NAD(P)-binding Rossmann-like Domain"/>
    <property type="match status" value="1"/>
</dbReference>
<feature type="domain" description="Gfo/Idh/MocA-like oxidoreductase N-terminal" evidence="1">
    <location>
        <begin position="7"/>
        <end position="121"/>
    </location>
</feature>
<dbReference type="InterPro" id="IPR055170">
    <property type="entry name" value="GFO_IDH_MocA-like_dom"/>
</dbReference>
<dbReference type="AlphaFoldDB" id="A0A916YM28"/>
<dbReference type="PANTHER" id="PTHR43377">
    <property type="entry name" value="BILIVERDIN REDUCTASE A"/>
    <property type="match status" value="1"/>
</dbReference>
<evidence type="ECO:0000313" key="4">
    <source>
        <dbReference type="Proteomes" id="UP000612456"/>
    </source>
</evidence>
<feature type="domain" description="GFO/IDH/MocA-like oxidoreductase" evidence="2">
    <location>
        <begin position="131"/>
        <end position="252"/>
    </location>
</feature>
<reference evidence="3" key="2">
    <citation type="submission" date="2020-09" db="EMBL/GenBank/DDBJ databases">
        <authorList>
            <person name="Sun Q."/>
            <person name="Zhou Y."/>
        </authorList>
    </citation>
    <scope>NUCLEOTIDE SEQUENCE</scope>
    <source>
        <strain evidence="3">CGMCC 1.15178</strain>
    </source>
</reference>
<dbReference type="GO" id="GO:0000166">
    <property type="term" value="F:nucleotide binding"/>
    <property type="evidence" value="ECO:0007669"/>
    <property type="project" value="InterPro"/>
</dbReference>
<dbReference type="PANTHER" id="PTHR43377:SF1">
    <property type="entry name" value="BILIVERDIN REDUCTASE A"/>
    <property type="match status" value="1"/>
</dbReference>
<organism evidence="3 4">
    <name type="scientific">Paenibacillus nasutitermitis</name>
    <dbReference type="NCBI Taxonomy" id="1652958"/>
    <lineage>
        <taxon>Bacteria</taxon>
        <taxon>Bacillati</taxon>
        <taxon>Bacillota</taxon>
        <taxon>Bacilli</taxon>
        <taxon>Bacillales</taxon>
        <taxon>Paenibacillaceae</taxon>
        <taxon>Paenibacillus</taxon>
    </lineage>
</organism>
<dbReference type="SUPFAM" id="SSF55347">
    <property type="entry name" value="Glyceraldehyde-3-phosphate dehydrogenase-like, C-terminal domain"/>
    <property type="match status" value="1"/>
</dbReference>
<comment type="caution">
    <text evidence="3">The sequence shown here is derived from an EMBL/GenBank/DDBJ whole genome shotgun (WGS) entry which is preliminary data.</text>
</comment>
<evidence type="ECO:0000259" key="1">
    <source>
        <dbReference type="Pfam" id="PF01408"/>
    </source>
</evidence>
<dbReference type="EMBL" id="BMHP01000001">
    <property type="protein sequence ID" value="GGD51005.1"/>
    <property type="molecule type" value="Genomic_DNA"/>
</dbReference>
<dbReference type="InterPro" id="IPR000683">
    <property type="entry name" value="Gfo/Idh/MocA-like_OxRdtase_N"/>
</dbReference>
<dbReference type="InterPro" id="IPR036291">
    <property type="entry name" value="NAD(P)-bd_dom_sf"/>
</dbReference>
<keyword evidence="4" id="KW-1185">Reference proteome</keyword>
<protein>
    <submittedName>
        <fullName evidence="3">Dehydrogenase</fullName>
    </submittedName>
</protein>
<accession>A0A916YM28</accession>